<reference evidence="2" key="1">
    <citation type="submission" date="2020-08" db="EMBL/GenBank/DDBJ databases">
        <title>Multicomponent nature underlies the extraordinary mechanical properties of spider dragline silk.</title>
        <authorList>
            <person name="Kono N."/>
            <person name="Nakamura H."/>
            <person name="Mori M."/>
            <person name="Yoshida Y."/>
            <person name="Ohtoshi R."/>
            <person name="Malay A.D."/>
            <person name="Moran D.A.P."/>
            <person name="Tomita M."/>
            <person name="Numata K."/>
            <person name="Arakawa K."/>
        </authorList>
    </citation>
    <scope>NUCLEOTIDE SEQUENCE</scope>
</reference>
<accession>A0A8X6INB7</accession>
<proteinExistence type="predicted"/>
<gene>
    <name evidence="2" type="ORF">NPIL_43911</name>
</gene>
<dbReference type="AlphaFoldDB" id="A0A8X6INB7"/>
<feature type="region of interest" description="Disordered" evidence="1">
    <location>
        <begin position="90"/>
        <end position="109"/>
    </location>
</feature>
<protein>
    <submittedName>
        <fullName evidence="2">Uncharacterized protein</fullName>
    </submittedName>
</protein>
<sequence length="109" mass="10962">SASSLPQCSPQASNLTCNVSQLQPLASAAKVVSGLSPSGAGIKVHAHGSGLEAAQHSANLGLKSKLMHPPRPPLKALFSKAFASAAVSRKASGKPLHRGQVAASVSECE</sequence>
<comment type="caution">
    <text evidence="2">The sequence shown here is derived from an EMBL/GenBank/DDBJ whole genome shotgun (WGS) entry which is preliminary data.</text>
</comment>
<evidence type="ECO:0000313" key="3">
    <source>
        <dbReference type="Proteomes" id="UP000887013"/>
    </source>
</evidence>
<evidence type="ECO:0000313" key="2">
    <source>
        <dbReference type="EMBL" id="GFS53348.1"/>
    </source>
</evidence>
<dbReference type="Proteomes" id="UP000887013">
    <property type="component" value="Unassembled WGS sequence"/>
</dbReference>
<evidence type="ECO:0000256" key="1">
    <source>
        <dbReference type="SAM" id="MobiDB-lite"/>
    </source>
</evidence>
<organism evidence="2 3">
    <name type="scientific">Nephila pilipes</name>
    <name type="common">Giant wood spider</name>
    <name type="synonym">Nephila maculata</name>
    <dbReference type="NCBI Taxonomy" id="299642"/>
    <lineage>
        <taxon>Eukaryota</taxon>
        <taxon>Metazoa</taxon>
        <taxon>Ecdysozoa</taxon>
        <taxon>Arthropoda</taxon>
        <taxon>Chelicerata</taxon>
        <taxon>Arachnida</taxon>
        <taxon>Araneae</taxon>
        <taxon>Araneomorphae</taxon>
        <taxon>Entelegynae</taxon>
        <taxon>Araneoidea</taxon>
        <taxon>Nephilidae</taxon>
        <taxon>Nephila</taxon>
    </lineage>
</organism>
<name>A0A8X6INB7_NEPPI</name>
<feature type="non-terminal residue" evidence="2">
    <location>
        <position position="1"/>
    </location>
</feature>
<keyword evidence="3" id="KW-1185">Reference proteome</keyword>
<dbReference type="EMBL" id="BMAW01046075">
    <property type="protein sequence ID" value="GFS53348.1"/>
    <property type="molecule type" value="Genomic_DNA"/>
</dbReference>